<keyword evidence="2" id="KW-0812">Transmembrane</keyword>
<feature type="region of interest" description="Disordered" evidence="1">
    <location>
        <begin position="1"/>
        <end position="31"/>
    </location>
</feature>
<evidence type="ECO:0000256" key="2">
    <source>
        <dbReference type="SAM" id="Phobius"/>
    </source>
</evidence>
<keyword evidence="4" id="KW-1185">Reference proteome</keyword>
<feature type="transmembrane region" description="Helical" evidence="2">
    <location>
        <begin position="37"/>
        <end position="61"/>
    </location>
</feature>
<dbReference type="RefSeq" id="WP_248666890.1">
    <property type="nucleotide sequence ID" value="NZ_JALPRX010000038.1"/>
</dbReference>
<dbReference type="Pfam" id="PF05751">
    <property type="entry name" value="FixH"/>
    <property type="match status" value="1"/>
</dbReference>
<name>A0A9X2BW85_9PROT</name>
<comment type="caution">
    <text evidence="3">The sequence shown here is derived from an EMBL/GenBank/DDBJ whole genome shotgun (WGS) entry which is preliminary data.</text>
</comment>
<accession>A0A9X2BW85</accession>
<feature type="compositionally biased region" description="Gly residues" evidence="1">
    <location>
        <begin position="20"/>
        <end position="29"/>
    </location>
</feature>
<gene>
    <name evidence="3" type="ORF">M0638_10280</name>
</gene>
<sequence>MLLRFTTGQPATPPGPPSGPGGNPGGGATGRPRRSAWIPWVFVGAMGLVIAVNGALVYSALSTFTGTTVGHAYDQGRAYNDVLAEQRRQDALGWTARLRAEGGALRLAANDAAGPLAAGAGGRLVRPLTGESVALEFVPEGAGAWRAALPALAPGQWEARLVLRRGADHLDLRQRVFLP</sequence>
<evidence type="ECO:0000313" key="4">
    <source>
        <dbReference type="Proteomes" id="UP001139516"/>
    </source>
</evidence>
<dbReference type="EMBL" id="JALPRX010000038">
    <property type="protein sequence ID" value="MCK8784769.1"/>
    <property type="molecule type" value="Genomic_DNA"/>
</dbReference>
<keyword evidence="2" id="KW-1133">Transmembrane helix</keyword>
<proteinExistence type="predicted"/>
<reference evidence="3" key="1">
    <citation type="submission" date="2022-04" db="EMBL/GenBank/DDBJ databases">
        <title>Roseomonas acroporae sp. nov., isolated from coral Acropora digitifera.</title>
        <authorList>
            <person name="Sun H."/>
        </authorList>
    </citation>
    <scope>NUCLEOTIDE SEQUENCE</scope>
    <source>
        <strain evidence="3">NAR14</strain>
    </source>
</reference>
<evidence type="ECO:0000256" key="1">
    <source>
        <dbReference type="SAM" id="MobiDB-lite"/>
    </source>
</evidence>
<keyword evidence="2" id="KW-0472">Membrane</keyword>
<evidence type="ECO:0000313" key="3">
    <source>
        <dbReference type="EMBL" id="MCK8784769.1"/>
    </source>
</evidence>
<dbReference type="Proteomes" id="UP001139516">
    <property type="component" value="Unassembled WGS sequence"/>
</dbReference>
<dbReference type="AlphaFoldDB" id="A0A9X2BW85"/>
<organism evidence="3 4">
    <name type="scientific">Roseomonas acroporae</name>
    <dbReference type="NCBI Taxonomy" id="2937791"/>
    <lineage>
        <taxon>Bacteria</taxon>
        <taxon>Pseudomonadati</taxon>
        <taxon>Pseudomonadota</taxon>
        <taxon>Alphaproteobacteria</taxon>
        <taxon>Acetobacterales</taxon>
        <taxon>Roseomonadaceae</taxon>
        <taxon>Roseomonas</taxon>
    </lineage>
</organism>
<dbReference type="InterPro" id="IPR008620">
    <property type="entry name" value="FixH"/>
</dbReference>
<protein>
    <submittedName>
        <fullName evidence="3">FixH family protein</fullName>
    </submittedName>
</protein>